<dbReference type="Proteomes" id="UP000095281">
    <property type="component" value="Unplaced"/>
</dbReference>
<reference evidence="2" key="1">
    <citation type="submission" date="2016-11" db="UniProtKB">
        <authorList>
            <consortium name="WormBaseParasite"/>
        </authorList>
    </citation>
    <scope>IDENTIFICATION</scope>
</reference>
<protein>
    <submittedName>
        <fullName evidence="2">TLDc domain-containing protein</fullName>
    </submittedName>
</protein>
<dbReference type="WBParaSite" id="MhA1_Contig1135.frz3.gene4">
    <property type="protein sequence ID" value="MhA1_Contig1135.frz3.gene4"/>
    <property type="gene ID" value="MhA1_Contig1135.frz3.gene4"/>
</dbReference>
<organism evidence="1 2">
    <name type="scientific">Meloidogyne hapla</name>
    <name type="common">Root-knot nematode worm</name>
    <dbReference type="NCBI Taxonomy" id="6305"/>
    <lineage>
        <taxon>Eukaryota</taxon>
        <taxon>Metazoa</taxon>
        <taxon>Ecdysozoa</taxon>
        <taxon>Nematoda</taxon>
        <taxon>Chromadorea</taxon>
        <taxon>Rhabditida</taxon>
        <taxon>Tylenchina</taxon>
        <taxon>Tylenchomorpha</taxon>
        <taxon>Tylenchoidea</taxon>
        <taxon>Meloidogynidae</taxon>
        <taxon>Meloidogyninae</taxon>
        <taxon>Meloidogyne</taxon>
    </lineage>
</organism>
<keyword evidence="1" id="KW-1185">Reference proteome</keyword>
<proteinExistence type="predicted"/>
<evidence type="ECO:0000313" key="1">
    <source>
        <dbReference type="Proteomes" id="UP000095281"/>
    </source>
</evidence>
<accession>A0A1I8B0J5</accession>
<name>A0A1I8B0J5_MELHA</name>
<sequence length="230" mass="25874">MANAVKVKGSNTINDNDVSNGEIDNFIESFAVQRENSLNYHSSPLVTNNCSGEVVQFDGDIYEVCDSTCQKVSENHRDIIPNDESELIITLNSTRGKKRKRTTKSFGKFCGNSLTIGGRISSTINFQMALELFKKFQIDSNLKNHIESNVNQTITIFENYSNNFTGENCGNKNSQHFNLVEWLNNDPSNQIKYPLLFNYGGIEFGGGYINNDKFLESRSIVSFGSNFDKK</sequence>
<evidence type="ECO:0000313" key="2">
    <source>
        <dbReference type="WBParaSite" id="MhA1_Contig1135.frz3.gene4"/>
    </source>
</evidence>
<dbReference type="AlphaFoldDB" id="A0A1I8B0J5"/>